<evidence type="ECO:0000313" key="4">
    <source>
        <dbReference type="EMBL" id="QQR30508.1"/>
    </source>
</evidence>
<dbReference type="AlphaFoldDB" id="A0A1Z2XS37"/>
<evidence type="ECO:0000313" key="6">
    <source>
        <dbReference type="Proteomes" id="UP000596035"/>
    </source>
</evidence>
<accession>A0A1Z2XS37</accession>
<dbReference type="Proteomes" id="UP000596035">
    <property type="component" value="Chromosome"/>
</dbReference>
<dbReference type="GO" id="GO:0000270">
    <property type="term" value="P:peptidoglycan metabolic process"/>
    <property type="evidence" value="ECO:0007669"/>
    <property type="project" value="TreeGrafter"/>
</dbReference>
<protein>
    <submittedName>
        <fullName evidence="4">YdcF family protein</fullName>
    </submittedName>
</protein>
<dbReference type="PANTHER" id="PTHR30336:SF4">
    <property type="entry name" value="ENVELOPE BIOGENESIS FACTOR ELYC"/>
    <property type="match status" value="1"/>
</dbReference>
<keyword evidence="1" id="KW-0812">Transmembrane</keyword>
<evidence type="ECO:0000259" key="2">
    <source>
        <dbReference type="Pfam" id="PF02698"/>
    </source>
</evidence>
<dbReference type="PANTHER" id="PTHR30336">
    <property type="entry name" value="INNER MEMBRANE PROTEIN, PROBABLE PERMEASE"/>
    <property type="match status" value="1"/>
</dbReference>
<dbReference type="RefSeq" id="WP_066540642.1">
    <property type="nucleotide sequence ID" value="NZ_CAPVCI010000014.1"/>
</dbReference>
<reference evidence="5" key="2">
    <citation type="submission" date="2017-05" db="EMBL/GenBank/DDBJ databases">
        <title>Improved OligoMM genomes.</title>
        <authorList>
            <person name="Garzetti D."/>
        </authorList>
    </citation>
    <scope>NUCLEOTIDE SEQUENCE [LARGE SCALE GENOMIC DNA]</scope>
    <source>
        <strain evidence="5">KB18</strain>
    </source>
</reference>
<gene>
    <name evidence="3" type="ORF">ADH66_11555</name>
    <name evidence="4" type="ORF">I5Q82_01875</name>
</gene>
<dbReference type="InterPro" id="IPR003848">
    <property type="entry name" value="DUF218"/>
</dbReference>
<feature type="domain" description="DUF218" evidence="2">
    <location>
        <begin position="102"/>
        <end position="232"/>
    </location>
</feature>
<dbReference type="EMBL" id="CP065321">
    <property type="protein sequence ID" value="QQR30508.1"/>
    <property type="molecule type" value="Genomic_DNA"/>
</dbReference>
<name>A0A1Z2XS37_9FIRM</name>
<dbReference type="Proteomes" id="UP000196710">
    <property type="component" value="Chromosome"/>
</dbReference>
<dbReference type="GO" id="GO:0005886">
    <property type="term" value="C:plasma membrane"/>
    <property type="evidence" value="ECO:0007669"/>
    <property type="project" value="TreeGrafter"/>
</dbReference>
<reference evidence="4 6" key="3">
    <citation type="submission" date="2020-11" db="EMBL/GenBank/DDBJ databases">
        <title>Closed and high quality bacterial genomes of the OMM12 community.</title>
        <authorList>
            <person name="Marbouty M."/>
            <person name="Lamy-Besnier Q."/>
            <person name="Debarbieux L."/>
            <person name="Koszul R."/>
        </authorList>
    </citation>
    <scope>NUCLEOTIDE SEQUENCE [LARGE SCALE GENOMIC DNA]</scope>
    <source>
        <strain evidence="4 6">KB18</strain>
    </source>
</reference>
<feature type="transmembrane region" description="Helical" evidence="1">
    <location>
        <begin position="71"/>
        <end position="91"/>
    </location>
</feature>
<feature type="transmembrane region" description="Helical" evidence="1">
    <location>
        <begin position="7"/>
        <end position="29"/>
    </location>
</feature>
<dbReference type="KEGG" id="amur:ADH66_11555"/>
<dbReference type="EMBL" id="CP021422">
    <property type="protein sequence ID" value="ASB41235.1"/>
    <property type="molecule type" value="Genomic_DNA"/>
</dbReference>
<dbReference type="Gene3D" id="3.40.50.620">
    <property type="entry name" value="HUPs"/>
    <property type="match status" value="1"/>
</dbReference>
<organism evidence="4 6">
    <name type="scientific">Acutalibacter muris</name>
    <dbReference type="NCBI Taxonomy" id="1796620"/>
    <lineage>
        <taxon>Bacteria</taxon>
        <taxon>Bacillati</taxon>
        <taxon>Bacillota</taxon>
        <taxon>Clostridia</taxon>
        <taxon>Eubacteriales</taxon>
        <taxon>Acutalibacteraceae</taxon>
        <taxon>Acutalibacter</taxon>
    </lineage>
</organism>
<dbReference type="InterPro" id="IPR051599">
    <property type="entry name" value="Cell_Envelope_Assoc"/>
</dbReference>
<keyword evidence="1" id="KW-0472">Membrane</keyword>
<keyword evidence="5" id="KW-1185">Reference proteome</keyword>
<dbReference type="InterPro" id="IPR014729">
    <property type="entry name" value="Rossmann-like_a/b/a_fold"/>
</dbReference>
<sequence length="258" mass="28617">MKRHWKWLKAAFIILCALGILWFCMPVLHGGFAEGSMFGIAVCGLGMGIAMKYKGMVEKGGWRRAMARTAAVLYALGLCWAGYLTVLIVSYQAVTPPSGRNVIVLGAQVYSAERMGVSLSNRVDRAYEYLKENPESKCIVTGGQGSNEPCPESLTSRNALIRRGLEPERVFAEDKSRNTRENLEYAMETARENGLDTNVVVVSQSFHLYRAVRLAESAGFTASGLAAETDPIIYPSYYGRELLSLTKWYIEELILHRG</sequence>
<dbReference type="CDD" id="cd06259">
    <property type="entry name" value="YdcF-like"/>
    <property type="match status" value="1"/>
</dbReference>
<evidence type="ECO:0000256" key="1">
    <source>
        <dbReference type="SAM" id="Phobius"/>
    </source>
</evidence>
<proteinExistence type="predicted"/>
<dbReference type="GO" id="GO:0043164">
    <property type="term" value="P:Gram-negative-bacterium-type cell wall biogenesis"/>
    <property type="evidence" value="ECO:0007669"/>
    <property type="project" value="TreeGrafter"/>
</dbReference>
<evidence type="ECO:0000313" key="3">
    <source>
        <dbReference type="EMBL" id="ASB41235.1"/>
    </source>
</evidence>
<reference evidence="3" key="1">
    <citation type="journal article" date="2017" name="Genome Announc.">
        <title>High-Quality Whole-Genome Sequences of the Oligo-Mouse-Microbiota Bacterial Community.</title>
        <authorList>
            <person name="Garzetti D."/>
            <person name="Brugiroux S."/>
            <person name="Bunk B."/>
            <person name="Pukall R."/>
            <person name="McCoy K.D."/>
            <person name="Macpherson A.J."/>
            <person name="Stecher B."/>
        </authorList>
    </citation>
    <scope>NUCLEOTIDE SEQUENCE</scope>
    <source>
        <strain evidence="3">KB18</strain>
    </source>
</reference>
<feature type="transmembrane region" description="Helical" evidence="1">
    <location>
        <begin position="35"/>
        <end position="51"/>
    </location>
</feature>
<keyword evidence="1" id="KW-1133">Transmembrane helix</keyword>
<dbReference type="Pfam" id="PF02698">
    <property type="entry name" value="DUF218"/>
    <property type="match status" value="1"/>
</dbReference>
<evidence type="ECO:0000313" key="5">
    <source>
        <dbReference type="Proteomes" id="UP000196710"/>
    </source>
</evidence>